<organism evidence="2 3">
    <name type="scientific">Prorocentrum cordatum</name>
    <dbReference type="NCBI Taxonomy" id="2364126"/>
    <lineage>
        <taxon>Eukaryota</taxon>
        <taxon>Sar</taxon>
        <taxon>Alveolata</taxon>
        <taxon>Dinophyceae</taxon>
        <taxon>Prorocentrales</taxon>
        <taxon>Prorocentraceae</taxon>
        <taxon>Prorocentrum</taxon>
    </lineage>
</organism>
<gene>
    <name evidence="2" type="ORF">PCOR1329_LOCUS76722</name>
</gene>
<accession>A0ABN9XHS7</accession>
<evidence type="ECO:0000313" key="3">
    <source>
        <dbReference type="Proteomes" id="UP001189429"/>
    </source>
</evidence>
<evidence type="ECO:0000256" key="1">
    <source>
        <dbReference type="SAM" id="MobiDB-lite"/>
    </source>
</evidence>
<proteinExistence type="predicted"/>
<keyword evidence="3" id="KW-1185">Reference proteome</keyword>
<evidence type="ECO:0000313" key="2">
    <source>
        <dbReference type="EMBL" id="CAK0899139.1"/>
    </source>
</evidence>
<comment type="caution">
    <text evidence="2">The sequence shown here is derived from an EMBL/GenBank/DDBJ whole genome shotgun (WGS) entry which is preliminary data.</text>
</comment>
<dbReference type="Proteomes" id="UP001189429">
    <property type="component" value="Unassembled WGS sequence"/>
</dbReference>
<protein>
    <submittedName>
        <fullName evidence="2">Uncharacterized protein</fullName>
    </submittedName>
</protein>
<dbReference type="EMBL" id="CAUYUJ010020554">
    <property type="protein sequence ID" value="CAK0899139.1"/>
    <property type="molecule type" value="Genomic_DNA"/>
</dbReference>
<sequence>MIETFDARMANMADETFGTATSKTSCDAKVSFGLELDDEERWLSCSPSALTGWDKARSAISTELLRRRIGSDQAEQDEADSASEARSGSRQGSGDAGDAATREARQSIAQSRSAKLAGGRPILSLRLPLPLPF</sequence>
<feature type="non-terminal residue" evidence="2">
    <location>
        <position position="133"/>
    </location>
</feature>
<feature type="region of interest" description="Disordered" evidence="1">
    <location>
        <begin position="67"/>
        <end position="116"/>
    </location>
</feature>
<name>A0ABN9XHS7_9DINO</name>
<reference evidence="2" key="1">
    <citation type="submission" date="2023-10" db="EMBL/GenBank/DDBJ databases">
        <authorList>
            <person name="Chen Y."/>
            <person name="Shah S."/>
            <person name="Dougan E. K."/>
            <person name="Thang M."/>
            <person name="Chan C."/>
        </authorList>
    </citation>
    <scope>NUCLEOTIDE SEQUENCE [LARGE SCALE GENOMIC DNA]</scope>
</reference>